<keyword evidence="1" id="KW-0812">Transmembrane</keyword>
<keyword evidence="1" id="KW-0472">Membrane</keyword>
<gene>
    <name evidence="2" type="ORF">ACCI51_03055</name>
</gene>
<keyword evidence="3" id="KW-1185">Reference proteome</keyword>
<evidence type="ECO:0008006" key="4">
    <source>
        <dbReference type="Google" id="ProtNLM"/>
    </source>
</evidence>
<dbReference type="Proteomes" id="UP001569414">
    <property type="component" value="Unassembled WGS sequence"/>
</dbReference>
<keyword evidence="1" id="KW-1133">Transmembrane helix</keyword>
<protein>
    <recommendedName>
        <fullName evidence="4">Restriction endonuclease type IV Mrr domain-containing protein</fullName>
    </recommendedName>
</protein>
<reference evidence="2 3" key="1">
    <citation type="submission" date="2024-08" db="EMBL/GenBank/DDBJ databases">
        <authorList>
            <person name="Ishaq N."/>
        </authorList>
    </citation>
    <scope>NUCLEOTIDE SEQUENCE [LARGE SCALE GENOMIC DNA]</scope>
    <source>
        <strain evidence="2 3">JCM 30400</strain>
    </source>
</reference>
<comment type="caution">
    <text evidence="2">The sequence shown here is derived from an EMBL/GenBank/DDBJ whole genome shotgun (WGS) entry which is preliminary data.</text>
</comment>
<proteinExistence type="predicted"/>
<feature type="transmembrane region" description="Helical" evidence="1">
    <location>
        <begin position="68"/>
        <end position="88"/>
    </location>
</feature>
<accession>A0ABV4NJV2</accession>
<feature type="transmembrane region" description="Helical" evidence="1">
    <location>
        <begin position="12"/>
        <end position="31"/>
    </location>
</feature>
<dbReference type="EMBL" id="JBGMEL010000002">
    <property type="protein sequence ID" value="MFA0789509.1"/>
    <property type="molecule type" value="Genomic_DNA"/>
</dbReference>
<sequence>MKFEFGDLYKFTVSLGVVIVILSTLAPWLFLKEPFDLYRPETEIKALSDTAKAVVAKRQNAVSFIVEFIPWFSSIGFIFGSIFIYLGLKNWHSNQIHIDEQTRLDVEIKKQSLRKATKDEIEEKEAVEYEDYKVAEESDLEAHLVSSLRRQYSKIEDLAYMKFSETYKDKYEVLRNMMVAGVELDILLKGKNIFTKDHIIEVKYIRKGFNFGWLREAYLKNIYAKSVYSQITNRLPNTLLLIVINSDVYNEEKYDRLLKKLRNEQAGRKEKDLVRMITKEDLAILDSTKLQETVAIS</sequence>
<name>A0ABV4NJV2_9GAMM</name>
<dbReference type="RefSeq" id="WP_371842555.1">
    <property type="nucleotide sequence ID" value="NZ_JBGMEL010000002.1"/>
</dbReference>
<organism evidence="2 3">
    <name type="scientific">Microbulbifer echini</name>
    <dbReference type="NCBI Taxonomy" id="1529067"/>
    <lineage>
        <taxon>Bacteria</taxon>
        <taxon>Pseudomonadati</taxon>
        <taxon>Pseudomonadota</taxon>
        <taxon>Gammaproteobacteria</taxon>
        <taxon>Cellvibrionales</taxon>
        <taxon>Microbulbiferaceae</taxon>
        <taxon>Microbulbifer</taxon>
    </lineage>
</organism>
<evidence type="ECO:0000256" key="1">
    <source>
        <dbReference type="SAM" id="Phobius"/>
    </source>
</evidence>
<evidence type="ECO:0000313" key="2">
    <source>
        <dbReference type="EMBL" id="MFA0789509.1"/>
    </source>
</evidence>
<evidence type="ECO:0000313" key="3">
    <source>
        <dbReference type="Proteomes" id="UP001569414"/>
    </source>
</evidence>